<dbReference type="EMBL" id="JAWCUI010000019">
    <property type="protein sequence ID" value="KAL1897365.1"/>
    <property type="molecule type" value="Genomic_DNA"/>
</dbReference>
<gene>
    <name evidence="3" type="ORF">Sste5346_004101</name>
</gene>
<keyword evidence="4" id="KW-1185">Reference proteome</keyword>
<dbReference type="PANTHER" id="PTHR47797">
    <property type="entry name" value="DEHYDROGENASE, PUTATIVE (AFU_ORTHOLOGUE AFUA_8G05805)-RELATED"/>
    <property type="match status" value="1"/>
</dbReference>
<feature type="domain" description="Cellobiose dehydrogenase-like cytochrome" evidence="2">
    <location>
        <begin position="32"/>
        <end position="216"/>
    </location>
</feature>
<evidence type="ECO:0000259" key="2">
    <source>
        <dbReference type="Pfam" id="PF16010"/>
    </source>
</evidence>
<comment type="caution">
    <text evidence="3">The sequence shown here is derived from an EMBL/GenBank/DDBJ whole genome shotgun (WGS) entry which is preliminary data.</text>
</comment>
<proteinExistence type="predicted"/>
<feature type="chain" id="PRO_5045555097" description="Cellobiose dehydrogenase-like cytochrome domain-containing protein" evidence="1">
    <location>
        <begin position="24"/>
        <end position="226"/>
    </location>
</feature>
<dbReference type="Proteomes" id="UP001583186">
    <property type="component" value="Unassembled WGS sequence"/>
</dbReference>
<name>A0ABR3ZAM5_9PEZI</name>
<sequence>MRLAQLVPWGTALASLAVSPTAAAPNADTSVYHDAETGFTFTQYFGKYSLNNAGITYRVAVPSGVAANTNFDVVVQVVAPNEVGWAGLAWGGGMTQNPLAAVWGTSSGGIISSRWADGHYLPRTYAGSTYQIFKTGTKHNGTHWQVTAKCSGCTSYTYGSSGSVNRLSPTGSNRLAFAYSATKPSNPSSSTSDFSEHSVIGFWNHDFGSAANPTFTTLVAKNLGTR</sequence>
<dbReference type="Pfam" id="PF16010">
    <property type="entry name" value="CDH-cyt"/>
    <property type="match status" value="1"/>
</dbReference>
<protein>
    <recommendedName>
        <fullName evidence="2">Cellobiose dehydrogenase-like cytochrome domain-containing protein</fullName>
    </recommendedName>
</protein>
<organism evidence="3 4">
    <name type="scientific">Sporothrix stenoceras</name>
    <dbReference type="NCBI Taxonomy" id="5173"/>
    <lineage>
        <taxon>Eukaryota</taxon>
        <taxon>Fungi</taxon>
        <taxon>Dikarya</taxon>
        <taxon>Ascomycota</taxon>
        <taxon>Pezizomycotina</taxon>
        <taxon>Sordariomycetes</taxon>
        <taxon>Sordariomycetidae</taxon>
        <taxon>Ophiostomatales</taxon>
        <taxon>Ophiostomataceae</taxon>
        <taxon>Sporothrix</taxon>
    </lineage>
</organism>
<dbReference type="SUPFAM" id="SSF49344">
    <property type="entry name" value="CBD9-like"/>
    <property type="match status" value="1"/>
</dbReference>
<feature type="signal peptide" evidence="1">
    <location>
        <begin position="1"/>
        <end position="23"/>
    </location>
</feature>
<dbReference type="CDD" id="cd09630">
    <property type="entry name" value="CDH_like_cytochrome"/>
    <property type="match status" value="1"/>
</dbReference>
<reference evidence="3 4" key="1">
    <citation type="journal article" date="2024" name="IMA Fungus">
        <title>IMA Genome - F19 : A genome assembly and annotation guide to empower mycologists, including annotated draft genome sequences of Ceratocystis pirilliformis, Diaporthe australafricana, Fusarium ophioides, Paecilomyces lecythidis, and Sporothrix stenoceras.</title>
        <authorList>
            <person name="Aylward J."/>
            <person name="Wilson A.M."/>
            <person name="Visagie C.M."/>
            <person name="Spraker J."/>
            <person name="Barnes I."/>
            <person name="Buitendag C."/>
            <person name="Ceriani C."/>
            <person name="Del Mar Angel L."/>
            <person name="du Plessis D."/>
            <person name="Fuchs T."/>
            <person name="Gasser K."/>
            <person name="Kramer D."/>
            <person name="Li W."/>
            <person name="Munsamy K."/>
            <person name="Piso A."/>
            <person name="Price J.L."/>
            <person name="Sonnekus B."/>
            <person name="Thomas C."/>
            <person name="van der Nest A."/>
            <person name="van Dijk A."/>
            <person name="van Heerden A."/>
            <person name="van Vuuren N."/>
            <person name="Yilmaz N."/>
            <person name="Duong T.A."/>
            <person name="van der Merwe N.A."/>
            <person name="Wingfield M.J."/>
            <person name="Wingfield B.D."/>
        </authorList>
    </citation>
    <scope>NUCLEOTIDE SEQUENCE [LARGE SCALE GENOMIC DNA]</scope>
    <source>
        <strain evidence="3 4">CMW 5346</strain>
    </source>
</reference>
<accession>A0ABR3ZAM5</accession>
<evidence type="ECO:0000256" key="1">
    <source>
        <dbReference type="SAM" id="SignalP"/>
    </source>
</evidence>
<dbReference type="Gene3D" id="2.60.40.1210">
    <property type="entry name" value="Cellobiose dehydrogenase, cytochrome domain"/>
    <property type="match status" value="1"/>
</dbReference>
<dbReference type="PANTHER" id="PTHR47797:SF5">
    <property type="entry name" value="CELLOBIOSE DEHYDROGENASE CYTOCHROME DOMAIN-CONTAINING PROTEIN"/>
    <property type="match status" value="1"/>
</dbReference>
<keyword evidence="1" id="KW-0732">Signal</keyword>
<dbReference type="InterPro" id="IPR015920">
    <property type="entry name" value="Cellobiose_DH-like_cyt"/>
</dbReference>
<evidence type="ECO:0000313" key="4">
    <source>
        <dbReference type="Proteomes" id="UP001583186"/>
    </source>
</evidence>
<evidence type="ECO:0000313" key="3">
    <source>
        <dbReference type="EMBL" id="KAL1897365.1"/>
    </source>
</evidence>